<dbReference type="GO" id="GO:0033314">
    <property type="term" value="P:mitotic DNA replication checkpoint signaling"/>
    <property type="evidence" value="ECO:0000318"/>
    <property type="project" value="GO_Central"/>
</dbReference>
<dbReference type="GO" id="GO:0005634">
    <property type="term" value="C:nucleus"/>
    <property type="evidence" value="ECO:0007669"/>
    <property type="project" value="UniProtKB-SubCell"/>
</dbReference>
<feature type="compositionally biased region" description="Basic and acidic residues" evidence="4">
    <location>
        <begin position="34"/>
        <end position="56"/>
    </location>
</feature>
<evidence type="ECO:0000256" key="3">
    <source>
        <dbReference type="ARBA" id="ARBA00023242"/>
    </source>
</evidence>
<evidence type="ECO:0000313" key="5">
    <source>
        <dbReference type="EnsemblMetazoa" id="AGAP002476-PA"/>
    </source>
</evidence>
<protein>
    <submittedName>
        <fullName evidence="5">Uncharacterized protein</fullName>
    </submittedName>
</protein>
<accession>A0A1S4GF00</accession>
<feature type="compositionally biased region" description="Acidic residues" evidence="4">
    <location>
        <begin position="1000"/>
        <end position="1017"/>
    </location>
</feature>
<feature type="compositionally biased region" description="Polar residues" evidence="4">
    <location>
        <begin position="402"/>
        <end position="423"/>
    </location>
</feature>
<dbReference type="PANTHER" id="PTHR14396">
    <property type="entry name" value="CLASPIN"/>
    <property type="match status" value="1"/>
</dbReference>
<keyword evidence="6" id="KW-1185">Reference proteome</keyword>
<feature type="compositionally biased region" description="Basic and acidic residues" evidence="4">
    <location>
        <begin position="7"/>
        <end position="19"/>
    </location>
</feature>
<feature type="compositionally biased region" description="Acidic residues" evidence="4">
    <location>
        <begin position="949"/>
        <end position="980"/>
    </location>
</feature>
<feature type="compositionally biased region" description="Polar residues" evidence="4">
    <location>
        <begin position="79"/>
        <end position="93"/>
    </location>
</feature>
<evidence type="ECO:0000256" key="1">
    <source>
        <dbReference type="ARBA" id="ARBA00004123"/>
    </source>
</evidence>
<comment type="subcellular location">
    <subcellularLocation>
        <location evidence="1">Nucleus</location>
    </subcellularLocation>
</comment>
<dbReference type="EMBL" id="AAAB01008859">
    <property type="status" value="NOT_ANNOTATED_CDS"/>
    <property type="molecule type" value="Genomic_DNA"/>
</dbReference>
<feature type="compositionally biased region" description="Acidic residues" evidence="4">
    <location>
        <begin position="631"/>
        <end position="659"/>
    </location>
</feature>
<feature type="compositionally biased region" description="Acidic residues" evidence="4">
    <location>
        <begin position="678"/>
        <end position="702"/>
    </location>
</feature>
<feature type="compositionally biased region" description="Polar residues" evidence="4">
    <location>
        <begin position="442"/>
        <end position="460"/>
    </location>
</feature>
<dbReference type="InParanoid" id="A0A1S4GF00"/>
<feature type="compositionally biased region" description="Basic and acidic residues" evidence="4">
    <location>
        <begin position="105"/>
        <end position="118"/>
    </location>
</feature>
<dbReference type="InterPro" id="IPR024146">
    <property type="entry name" value="Claspin"/>
</dbReference>
<organism evidence="5 6">
    <name type="scientific">Anopheles gambiae</name>
    <name type="common">African malaria mosquito</name>
    <dbReference type="NCBI Taxonomy" id="7165"/>
    <lineage>
        <taxon>Eukaryota</taxon>
        <taxon>Metazoa</taxon>
        <taxon>Ecdysozoa</taxon>
        <taxon>Arthropoda</taxon>
        <taxon>Hexapoda</taxon>
        <taxon>Insecta</taxon>
        <taxon>Pterygota</taxon>
        <taxon>Neoptera</taxon>
        <taxon>Endopterygota</taxon>
        <taxon>Diptera</taxon>
        <taxon>Nematocera</taxon>
        <taxon>Culicoidea</taxon>
        <taxon>Culicidae</taxon>
        <taxon>Anophelinae</taxon>
        <taxon>Anopheles</taxon>
    </lineage>
</organism>
<keyword evidence="3" id="KW-0539">Nucleus</keyword>
<dbReference type="VEuPathDB" id="VectorBase:AGAP002476"/>
<feature type="region of interest" description="Disordered" evidence="4">
    <location>
        <begin position="347"/>
        <end position="467"/>
    </location>
</feature>
<dbReference type="FunCoup" id="A0A1S4GF00">
    <property type="interactions" value="889"/>
</dbReference>
<keyword evidence="2" id="KW-0597">Phosphoprotein</keyword>
<dbReference type="GO" id="GO:0010997">
    <property type="term" value="F:anaphase-promoting complex binding"/>
    <property type="evidence" value="ECO:0000318"/>
    <property type="project" value="GO_Central"/>
</dbReference>
<feature type="region of interest" description="Disordered" evidence="4">
    <location>
        <begin position="998"/>
        <end position="1017"/>
    </location>
</feature>
<evidence type="ECO:0000256" key="2">
    <source>
        <dbReference type="ARBA" id="ARBA00022553"/>
    </source>
</evidence>
<name>A0A1S4GF00_ANOGA</name>
<dbReference type="EnsemblMetazoa" id="AGAP002476-RA">
    <property type="protein sequence ID" value="AGAP002476-PA"/>
    <property type="gene ID" value="AGAP002476"/>
</dbReference>
<feature type="compositionally biased region" description="Acidic residues" evidence="4">
    <location>
        <begin position="783"/>
        <end position="792"/>
    </location>
</feature>
<evidence type="ECO:0000256" key="4">
    <source>
        <dbReference type="SAM" id="MobiDB-lite"/>
    </source>
</evidence>
<feature type="compositionally biased region" description="Polar residues" evidence="4">
    <location>
        <begin position="824"/>
        <end position="837"/>
    </location>
</feature>
<feature type="compositionally biased region" description="Basic residues" evidence="4">
    <location>
        <begin position="144"/>
        <end position="153"/>
    </location>
</feature>
<feature type="compositionally biased region" description="Polar residues" evidence="4">
    <location>
        <begin position="799"/>
        <end position="814"/>
    </location>
</feature>
<feature type="compositionally biased region" description="Basic and acidic residues" evidence="4">
    <location>
        <begin position="615"/>
        <end position="627"/>
    </location>
</feature>
<dbReference type="VEuPathDB" id="VectorBase:AGAMI1_010616"/>
<dbReference type="Proteomes" id="UP000007062">
    <property type="component" value="Chromosome 2R"/>
</dbReference>
<dbReference type="KEGG" id="aga:1273483"/>
<dbReference type="PANTHER" id="PTHR14396:SF10">
    <property type="entry name" value="CLASPIN"/>
    <property type="match status" value="1"/>
</dbReference>
<feature type="compositionally biased region" description="Low complexity" evidence="4">
    <location>
        <begin position="747"/>
        <end position="758"/>
    </location>
</feature>
<reference evidence="5 6" key="2">
    <citation type="journal article" date="2004" name="Trends Parasitol.">
        <title>The Anopheles gambiae genome: an update.</title>
        <authorList>
            <person name="Mongin E."/>
            <person name="Louis C."/>
            <person name="Holt R.A."/>
            <person name="Birney E."/>
            <person name="Collins F.H."/>
        </authorList>
    </citation>
    <scope>NUCLEOTIDE SEQUENCE [LARGE SCALE GENOMIC DNA]</scope>
    <source>
        <strain evidence="5 6">PEST</strain>
    </source>
</reference>
<dbReference type="GeneID" id="1273483"/>
<feature type="region of interest" description="Disordered" evidence="4">
    <location>
        <begin position="1090"/>
        <end position="1114"/>
    </location>
</feature>
<reference evidence="5" key="3">
    <citation type="submission" date="2020-05" db="UniProtKB">
        <authorList>
            <consortium name="EnsemblMetazoa"/>
        </authorList>
    </citation>
    <scope>IDENTIFICATION</scope>
    <source>
        <strain evidence="5">PEST</strain>
    </source>
</reference>
<sequence>MEYDSDSELHATDTLRCESDSEEDDQRKQNSKLPVEKYDEHGESASKDSEMLETVKESAITDVPKNGSSDEEDQIGHRTVSTGRKSKVSNIIDSESDEEQATPEIADKEATPHSDNKVHLNRLQSLLDSDSSEQEVAPQEKKVKPQTKRKLKKSANELGTLASSDSEGESEVKIKANVKEKRKRKKDTKIEGSPTAVRSARDILASLNLFFDDDDLEGTAQVAAKSKYSPSAFAEKTAYSSSEEESAEGLIRSARSARKMTAKQAMEDKQIIQSESQRMAREKYIDVPYHRTKVFSFEEFRARKTICKPDPARDCKESAATANKSIRMNAAQLEEFARKLAERELESQNFFKSESDSAEEAEPEKEVATDGKPDERQENVTMHDSHDKNDQEHVEPNDEDPPSTTVAPANDQSITSENGTLATETDKPMSEEQMDPIDEIVNRTSDNMEQMMASFSSGAEKSSVPETEPVQINYDLFSNESPAGPSLTSKKASLLANLKLPPCPRLSGSSDMLIDLDSGSLQPKEPSGVDILFQRLAKCSGSAQKPTTPTAKAVSILSTEHGVVKLDTVTLFSSEERPLVHKEPIPGAAYHKLKQVLKEKIDNNRREYIRKREAEFAKKMDLEKAEQGDAAMDEEEEEIELLDEDEEEEDEVDQEEADEEGTKANADGPQIGTLLDDQALDDDMSEADESSSSDEDEEDDQETAGGSKKAGRIIKAFEDSDDELQPANGEPKKPLENATNATTSFTLSSEGLSLVSESATNNEQNDESLTLLWKNDEEQPDQREEDEEEDDLMALCSGQFATQLPTQKQASFSQGDDHDGAIVSQANPKPLYTQNQEPFGDSQLMELCSGRFETQANDEDPTSGDTGKQDSAPDADQQPTDHSDICVGGRLRLDSSDEETERVESEPKRKVKKQRRKQINISDDEDDVTEPDKTATDVEKAADATSDAGDQEEEGEEPDEEAEGDEDGERYVDYDSEENEVEVRLTKKEKELMSAKFLENEAELSESEWGSADEDEKDLDRYDVEVADEEQYDQEKLQQELEKIHNRQMLDQDDREVEQLKEFFLEDEEKDGVGRVRQFRWKNVEKTFSLDYDKNGQQEGEGDGEGGGNGSDEETELNWRKMRHERNLLLKEKNIDLSTIDLTATTMLNPADTTAVAGDEQENVLQAGGKKRITIIKKGSSTSSAAAIKDDNPFLISNSSILQGHKASFLSRDKETLEKLANLIPESEGATSSLITAKARNFVFATLSPAVEKSSKRSLDQEGVEMNSNSKKAKTVEKQFGSKKKLLLEPSK</sequence>
<evidence type="ECO:0000313" key="6">
    <source>
        <dbReference type="Proteomes" id="UP000007062"/>
    </source>
</evidence>
<feature type="region of interest" description="Disordered" evidence="4">
    <location>
        <begin position="1"/>
        <end position="196"/>
    </location>
</feature>
<feature type="compositionally biased region" description="Basic and acidic residues" evidence="4">
    <location>
        <begin position="930"/>
        <end position="942"/>
    </location>
</feature>
<reference evidence="5 6" key="1">
    <citation type="journal article" date="2002" name="Science">
        <title>The genome sequence of the malaria mosquito Anopheles gambiae.</title>
        <authorList>
            <person name="Holt R.A."/>
            <person name="Subramanian G.M."/>
            <person name="Halpern A."/>
            <person name="Sutton G.G."/>
            <person name="Charlab R."/>
            <person name="Nusskern D.R."/>
            <person name="Wincker P."/>
            <person name="Clark A.G."/>
            <person name="Ribeiro J.M."/>
            <person name="Wides R."/>
            <person name="Salzberg S.L."/>
            <person name="Loftus B."/>
            <person name="Yandell M."/>
            <person name="Majoros W.H."/>
            <person name="Rusch D.B."/>
            <person name="Lai Z."/>
            <person name="Kraft C.L."/>
            <person name="Abril J.F."/>
            <person name="Anthouard V."/>
            <person name="Arensburger P."/>
            <person name="Atkinson P.W."/>
            <person name="Baden H."/>
            <person name="de Berardinis V."/>
            <person name="Baldwin D."/>
            <person name="Benes V."/>
            <person name="Biedler J."/>
            <person name="Blass C."/>
            <person name="Bolanos R."/>
            <person name="Boscus D."/>
            <person name="Barnstead M."/>
            <person name="Cai S."/>
            <person name="Center A."/>
            <person name="Chaturverdi K."/>
            <person name="Christophides G.K."/>
            <person name="Chrystal M.A."/>
            <person name="Clamp M."/>
            <person name="Cravchik A."/>
            <person name="Curwen V."/>
            <person name="Dana A."/>
            <person name="Delcher A."/>
            <person name="Dew I."/>
            <person name="Evans C.A."/>
            <person name="Flanigan M."/>
            <person name="Grundschober-Freimoser A."/>
            <person name="Friedli L."/>
            <person name="Gu Z."/>
            <person name="Guan P."/>
            <person name="Guigo R."/>
            <person name="Hillenmeyer M.E."/>
            <person name="Hladun S.L."/>
            <person name="Hogan J.R."/>
            <person name="Hong Y.S."/>
            <person name="Hoover J."/>
            <person name="Jaillon O."/>
            <person name="Ke Z."/>
            <person name="Kodira C."/>
            <person name="Kokoza E."/>
            <person name="Koutsos A."/>
            <person name="Letunic I."/>
            <person name="Levitsky A."/>
            <person name="Liang Y."/>
            <person name="Lin J.J."/>
            <person name="Lobo N.F."/>
            <person name="Lopez J.R."/>
            <person name="Malek J.A."/>
            <person name="McIntosh T.C."/>
            <person name="Meister S."/>
            <person name="Miller J."/>
            <person name="Mobarry C."/>
            <person name="Mongin E."/>
            <person name="Murphy S.D."/>
            <person name="O'Brochta D.A."/>
            <person name="Pfannkoch C."/>
            <person name="Qi R."/>
            <person name="Regier M.A."/>
            <person name="Remington K."/>
            <person name="Shao H."/>
            <person name="Sharakhova M.V."/>
            <person name="Sitter C.D."/>
            <person name="Shetty J."/>
            <person name="Smith T.J."/>
            <person name="Strong R."/>
            <person name="Sun J."/>
            <person name="Thomasova D."/>
            <person name="Ton L.Q."/>
            <person name="Topalis P."/>
            <person name="Tu Z."/>
            <person name="Unger M.F."/>
            <person name="Walenz B."/>
            <person name="Wang A."/>
            <person name="Wang J."/>
            <person name="Wang M."/>
            <person name="Wang X."/>
            <person name="Woodford K.J."/>
            <person name="Wortman J.R."/>
            <person name="Wu M."/>
            <person name="Yao A."/>
            <person name="Zdobnov E.M."/>
            <person name="Zhang H."/>
            <person name="Zhao Q."/>
            <person name="Zhao S."/>
            <person name="Zhu S.C."/>
            <person name="Zhimulev I."/>
            <person name="Coluzzi M."/>
            <person name="della Torre A."/>
            <person name="Roth C.W."/>
            <person name="Louis C."/>
            <person name="Kalush F."/>
            <person name="Mural R.J."/>
            <person name="Myers E.W."/>
            <person name="Adams M.D."/>
            <person name="Smith H.O."/>
            <person name="Broder S."/>
            <person name="Gardner M.J."/>
            <person name="Fraser C.M."/>
            <person name="Birney E."/>
            <person name="Bork P."/>
            <person name="Brey P.T."/>
            <person name="Venter J.C."/>
            <person name="Weissenbach J."/>
            <person name="Kafatos F.C."/>
            <person name="Collins F.H."/>
            <person name="Hoffman S.L."/>
        </authorList>
    </citation>
    <scope>NUCLEOTIDE SEQUENCE [LARGE SCALE GENOMIC DNA]</scope>
    <source>
        <strain evidence="5 6">PEST</strain>
    </source>
</reference>
<feature type="compositionally biased region" description="Basic residues" evidence="4">
    <location>
        <begin position="909"/>
        <end position="918"/>
    </location>
</feature>
<feature type="compositionally biased region" description="Polar residues" evidence="4">
    <location>
        <begin position="737"/>
        <end position="746"/>
    </location>
</feature>
<dbReference type="RefSeq" id="XP_061504327.1">
    <property type="nucleotide sequence ID" value="XM_061648343.1"/>
</dbReference>
<feature type="region of interest" description="Disordered" evidence="4">
    <location>
        <begin position="1255"/>
        <end position="1292"/>
    </location>
</feature>
<feature type="compositionally biased region" description="Basic and acidic residues" evidence="4">
    <location>
        <begin position="364"/>
        <end position="396"/>
    </location>
</feature>
<feature type="compositionally biased region" description="Basic and acidic residues" evidence="4">
    <location>
        <begin position="170"/>
        <end position="179"/>
    </location>
</feature>
<feature type="region of interest" description="Disordered" evidence="4">
    <location>
        <begin position="615"/>
        <end position="981"/>
    </location>
</feature>
<proteinExistence type="predicted"/>
<dbReference type="GO" id="GO:0007095">
    <property type="term" value="P:mitotic G2 DNA damage checkpoint signaling"/>
    <property type="evidence" value="ECO:0000318"/>
    <property type="project" value="GO_Central"/>
</dbReference>